<reference evidence="2" key="1">
    <citation type="journal article" date="2007" name="PLoS ONE">
        <title>The first genome sequence of an elite grapevine cultivar (Pinot noir Vitis vinifera L.): coping with a highly heterozygous genome.</title>
        <authorList>
            <person name="Velasco R."/>
            <person name="Zharkikh A."/>
            <person name="Troggio M."/>
            <person name="Cartwright D.A."/>
            <person name="Cestaro A."/>
            <person name="Pruss D."/>
            <person name="Pindo M."/>
            <person name="FitzGerald L.M."/>
            <person name="Vezzulli S."/>
            <person name="Reid J."/>
            <person name="Malacarne G."/>
            <person name="Iliev D."/>
            <person name="Coppola G."/>
            <person name="Wardell B."/>
            <person name="Micheletti D."/>
            <person name="Macalma T."/>
            <person name="Facci M."/>
            <person name="Mitchell J.T."/>
            <person name="Perazzolli M."/>
            <person name="Eldredge G."/>
            <person name="Gatto P."/>
            <person name="Oyzerski R."/>
            <person name="Moretto M."/>
            <person name="Gutin N."/>
            <person name="Stefanini M."/>
            <person name="Chen Y."/>
            <person name="Segala C."/>
            <person name="Davenport C."/>
            <person name="Dematte L."/>
            <person name="Mraz A."/>
            <person name="Battilana J."/>
            <person name="Stormo K."/>
            <person name="Costa F."/>
            <person name="Tao Q."/>
            <person name="Si-Ammour A."/>
            <person name="Harkins T."/>
            <person name="Lackey A."/>
            <person name="Perbost C."/>
            <person name="Taillon B."/>
            <person name="Stella A."/>
            <person name="Solovyev V."/>
            <person name="Fawcett J.A."/>
            <person name="Sterck L."/>
            <person name="Vandepoele K."/>
            <person name="Grando S.M."/>
            <person name="Toppo S."/>
            <person name="Moser C."/>
            <person name="Lanchbury J."/>
            <person name="Bogden R."/>
            <person name="Skolnick M."/>
            <person name="Sgaramella V."/>
            <person name="Bhatnagar S.K."/>
            <person name="Fontana P."/>
            <person name="Gutin A."/>
            <person name="Van de Peer Y."/>
            <person name="Salamini F."/>
            <person name="Viola R."/>
        </authorList>
    </citation>
    <scope>NUCLEOTIDE SEQUENCE</scope>
</reference>
<proteinExistence type="predicted"/>
<feature type="region of interest" description="Disordered" evidence="1">
    <location>
        <begin position="1"/>
        <end position="24"/>
    </location>
</feature>
<dbReference type="PANTHER" id="PTHR43939:SF50">
    <property type="entry name" value="NUCLEOPORIN"/>
    <property type="match status" value="1"/>
</dbReference>
<dbReference type="ExpressionAtlas" id="A5B6V3">
    <property type="expression patterns" value="baseline"/>
</dbReference>
<evidence type="ECO:0000313" key="2">
    <source>
        <dbReference type="EMBL" id="CAN78711.1"/>
    </source>
</evidence>
<gene>
    <name evidence="2" type="ORF">VITISV_043137</name>
</gene>
<dbReference type="Pfam" id="PF20206">
    <property type="entry name" value="Tra1_ring"/>
    <property type="match status" value="1"/>
</dbReference>
<organism evidence="2">
    <name type="scientific">Vitis vinifera</name>
    <name type="common">Grape</name>
    <dbReference type="NCBI Taxonomy" id="29760"/>
    <lineage>
        <taxon>Eukaryota</taxon>
        <taxon>Viridiplantae</taxon>
        <taxon>Streptophyta</taxon>
        <taxon>Embryophyta</taxon>
        <taxon>Tracheophyta</taxon>
        <taxon>Spermatophyta</taxon>
        <taxon>Magnoliopsida</taxon>
        <taxon>eudicotyledons</taxon>
        <taxon>Gunneridae</taxon>
        <taxon>Pentapetalae</taxon>
        <taxon>rosids</taxon>
        <taxon>Vitales</taxon>
        <taxon>Vitaceae</taxon>
        <taxon>Viteae</taxon>
        <taxon>Vitis</taxon>
    </lineage>
</organism>
<dbReference type="OrthoDB" id="1745610at2759"/>
<dbReference type="InterPro" id="IPR046805">
    <property type="entry name" value="Tra1_ring"/>
</dbReference>
<dbReference type="PANTHER" id="PTHR43939">
    <property type="entry name" value="COILED-COIL DOMAIN-CONTAINING PROTEIN 158"/>
    <property type="match status" value="1"/>
</dbReference>
<evidence type="ECO:0000256" key="1">
    <source>
        <dbReference type="SAM" id="MobiDB-lite"/>
    </source>
</evidence>
<protein>
    <submittedName>
        <fullName evidence="2">Uncharacterized protein</fullName>
    </submittedName>
</protein>
<sequence>MGTSASSHMRQGQRTDPDSTVTSSRQGADIGAVISNLKSVLKLISERVMLVPECKRAITQILNALLSEKGTDASVLLCILDVVKGWIEDVFNKPGISSASSGFLTSKEIVSFLQKLSQVEKQNFSPSALEELKQFLPLIPRAPDTAPDVFPEFIPHVQTCVSGLLKIALGCMDYVTDIDGSLQALRIKNTNFLANNLNEEPSQLELLNLEASNFPLQDTNLQLVAVMNFMDDRADLPERIESTSQIVAEAGLKEYNCKTRQQLEMCRILKGKLLADIKNSLDRISRKEILQKADAAETTSDLYMAYKGPEERKETNHLFRKIDAMNDEGLGWDEAWDMTPKLYTLSAMLRKFIENHTRLSLGKTMLREGIDECHTENADTSSDESRAIDAPDTKDLDVVVLKKELEEALGDLTEAKGERDRYMGKMQSLLCEVEALDQKREETQVPLDQEEQKSASLRKKLNVAVRKGKPLVQQRDSLKQAANKMNMKCSSYQKWQSRKTKFLSKFQRFIWGINAKALGSKSAYREFQGIEKGLGMQRCMVLECMQPE</sequence>
<dbReference type="AlphaFoldDB" id="A5B6V3"/>
<name>A5B6V3_VITVI</name>
<accession>A5B6V3</accession>
<dbReference type="EMBL" id="AM448727">
    <property type="protein sequence ID" value="CAN78711.1"/>
    <property type="molecule type" value="Genomic_DNA"/>
</dbReference>